<name>A0A2S1FFU0_9GAMM</name>
<dbReference type="GeneID" id="58163466"/>
<dbReference type="Gene3D" id="2.60.200.60">
    <property type="match status" value="1"/>
</dbReference>
<proteinExistence type="predicted"/>
<dbReference type="Proteomes" id="UP000503505">
    <property type="component" value="Chromosome"/>
</dbReference>
<evidence type="ECO:0000313" key="1">
    <source>
        <dbReference type="EMBL" id="QIC67530.1"/>
    </source>
</evidence>
<dbReference type="InterPro" id="IPR008727">
    <property type="entry name" value="PAAR_motif"/>
</dbReference>
<dbReference type="EMBL" id="CP044463">
    <property type="protein sequence ID" value="QIC67530.1"/>
    <property type="molecule type" value="Genomic_DNA"/>
</dbReference>
<dbReference type="AlphaFoldDB" id="A0A2S1FFU0"/>
<evidence type="ECO:0000313" key="2">
    <source>
        <dbReference type="Proteomes" id="UP000503505"/>
    </source>
</evidence>
<organism evidence="1 2">
    <name type="scientific">Acinetobacter schindleri</name>
    <dbReference type="NCBI Taxonomy" id="108981"/>
    <lineage>
        <taxon>Bacteria</taxon>
        <taxon>Pseudomonadati</taxon>
        <taxon>Pseudomonadota</taxon>
        <taxon>Gammaproteobacteria</taxon>
        <taxon>Moraxellales</taxon>
        <taxon>Moraxellaceae</taxon>
        <taxon>Acinetobacter</taxon>
    </lineage>
</organism>
<dbReference type="RefSeq" id="WP_004894260.1">
    <property type="nucleotide sequence ID" value="NZ_BCMD01000009.1"/>
</dbReference>
<dbReference type="CDD" id="cd14744">
    <property type="entry name" value="PAAR_CT_2"/>
    <property type="match status" value="1"/>
</dbReference>
<gene>
    <name evidence="1" type="ORF">FSC10_09140</name>
</gene>
<sequence length="88" mass="9144">MSQAFITLGSQTSHGGVVAEAENSVLIHGIAVHLQGMKHYCPKCNSVVTAIAKNQSITVLGRAVIVAGDKASCGAQFLANQHLTVSQK</sequence>
<dbReference type="Pfam" id="PF05488">
    <property type="entry name" value="PAAR_motif"/>
    <property type="match status" value="1"/>
</dbReference>
<accession>A0A2S1FFU0</accession>
<protein>
    <submittedName>
        <fullName evidence="1">PAAR domain-containing protein</fullName>
    </submittedName>
</protein>
<reference evidence="1 2" key="1">
    <citation type="submission" date="2019-09" db="EMBL/GenBank/DDBJ databases">
        <title>Non-baumannii Acinetobacter spp. carrying blaNDM-1 isolated in China.</title>
        <authorList>
            <person name="Cui C."/>
            <person name="Chen C."/>
            <person name="Sun J."/>
            <person name="Liu Y."/>
        </authorList>
    </citation>
    <scope>NUCLEOTIDE SEQUENCE [LARGE SCALE GENOMIC DNA]</scope>
    <source>
        <strain evidence="1 2">HZE23-1</strain>
    </source>
</reference>